<organism evidence="2 3">
    <name type="scientific">Hallella seregens ATCC 51272</name>
    <dbReference type="NCBI Taxonomy" id="1336250"/>
    <lineage>
        <taxon>Bacteria</taxon>
        <taxon>Pseudomonadati</taxon>
        <taxon>Bacteroidota</taxon>
        <taxon>Bacteroidia</taxon>
        <taxon>Bacteroidales</taxon>
        <taxon>Prevotellaceae</taxon>
        <taxon>Hallella</taxon>
    </lineage>
</organism>
<feature type="signal peptide" evidence="1">
    <location>
        <begin position="1"/>
        <end position="18"/>
    </location>
</feature>
<evidence type="ECO:0000256" key="1">
    <source>
        <dbReference type="SAM" id="SignalP"/>
    </source>
</evidence>
<evidence type="ECO:0000313" key="2">
    <source>
        <dbReference type="EMBL" id="MFB9897386.1"/>
    </source>
</evidence>
<keyword evidence="1" id="KW-0732">Signal</keyword>
<dbReference type="InterPro" id="IPR032252">
    <property type="entry name" value="DUF4827"/>
</dbReference>
<dbReference type="Gene3D" id="3.10.50.40">
    <property type="match status" value="1"/>
</dbReference>
<dbReference type="Proteomes" id="UP001589688">
    <property type="component" value="Unassembled WGS sequence"/>
</dbReference>
<gene>
    <name evidence="2" type="ORF">ACFFK8_06140</name>
</gene>
<proteinExistence type="predicted"/>
<feature type="chain" id="PRO_5045455050" evidence="1">
    <location>
        <begin position="19"/>
        <end position="214"/>
    </location>
</feature>
<dbReference type="InterPro" id="IPR046357">
    <property type="entry name" value="PPIase_dom_sf"/>
</dbReference>
<dbReference type="RefSeq" id="WP_005843698.1">
    <property type="nucleotide sequence ID" value="NZ_JADU01000024.1"/>
</dbReference>
<keyword evidence="3" id="KW-1185">Reference proteome</keyword>
<name>A0ABV5ZJ47_9BACT</name>
<accession>A0ABV5ZJ47</accession>
<dbReference type="PROSITE" id="PS51257">
    <property type="entry name" value="PROKAR_LIPOPROTEIN"/>
    <property type="match status" value="1"/>
</dbReference>
<comment type="caution">
    <text evidence="2">The sequence shown here is derived from an EMBL/GenBank/DDBJ whole genome shotgun (WGS) entry which is preliminary data.</text>
</comment>
<reference evidence="2 3" key="1">
    <citation type="submission" date="2024-09" db="EMBL/GenBank/DDBJ databases">
        <authorList>
            <person name="Sun Q."/>
            <person name="Mori K."/>
        </authorList>
    </citation>
    <scope>NUCLEOTIDE SEQUENCE [LARGE SCALE GENOMIC DNA]</scope>
    <source>
        <strain evidence="2 3">ATCC 51272</strain>
    </source>
</reference>
<protein>
    <submittedName>
        <fullName evidence="2">DUF4827 domain-containing protein</fullName>
    </submittedName>
</protein>
<evidence type="ECO:0000313" key="3">
    <source>
        <dbReference type="Proteomes" id="UP001589688"/>
    </source>
</evidence>
<dbReference type="Pfam" id="PF16109">
    <property type="entry name" value="DUF4827"/>
    <property type="match status" value="1"/>
</dbReference>
<dbReference type="EMBL" id="JBHLZF010000002">
    <property type="protein sequence ID" value="MFB9897386.1"/>
    <property type="molecule type" value="Genomic_DNA"/>
</dbReference>
<sequence>MKKLTTLSLLLLALMAFMGCRNEETYADQKKRANAAISKYIADSAVTVISEAEFLRDTTTDVKKNEWVLFESSGVYMQIVRRGCGERLKNGETATVLCRYTERNMLGDSIEASNMLTSSFASLVDKMSVTDNSGTFSGIFISGESSLMLAHRLSSTSVPQGWLVPLTFINVGRVAKPDDEIARVRIIVPHDVGHSTATYNVIPYLYDITYERGR</sequence>